<organism evidence="2 3">
    <name type="scientific">Candidatus Thiomargarita nelsonii</name>
    <dbReference type="NCBI Taxonomy" id="1003181"/>
    <lineage>
        <taxon>Bacteria</taxon>
        <taxon>Pseudomonadati</taxon>
        <taxon>Pseudomonadota</taxon>
        <taxon>Gammaproteobacteria</taxon>
        <taxon>Thiotrichales</taxon>
        <taxon>Thiotrichaceae</taxon>
        <taxon>Thiomargarita</taxon>
    </lineage>
</organism>
<protein>
    <submittedName>
        <fullName evidence="2">Uncharacterized protein</fullName>
    </submittedName>
</protein>
<gene>
    <name evidence="2" type="ORF">PN36_25475</name>
</gene>
<comment type="caution">
    <text evidence="2">The sequence shown here is derived from an EMBL/GenBank/DDBJ whole genome shotgun (WGS) entry which is preliminary data.</text>
</comment>
<keyword evidence="3" id="KW-1185">Reference proteome</keyword>
<evidence type="ECO:0000313" key="3">
    <source>
        <dbReference type="Proteomes" id="UP000030428"/>
    </source>
</evidence>
<feature type="transmembrane region" description="Helical" evidence="1">
    <location>
        <begin position="82"/>
        <end position="102"/>
    </location>
</feature>
<evidence type="ECO:0000256" key="1">
    <source>
        <dbReference type="SAM" id="Phobius"/>
    </source>
</evidence>
<name>A0A0A6P452_9GAMM</name>
<accession>A0A0A6P452</accession>
<keyword evidence="1" id="KW-0472">Membrane</keyword>
<dbReference type="AlphaFoldDB" id="A0A0A6P452"/>
<proteinExistence type="predicted"/>
<sequence>MDYLELVHDRWNEYLLEGEAVSNEFLALVKEKFKSGQCYLLLHDFYGVEADLKGELDIFVDNYKKCRIYEPPKNPISSRNRIFKLSFLFFLIIMVVVMPVPIGTDKVDDNNPWYNKAKMESDNQIALEYLNLGLDEYPKHVDSLVLKIKLLLLIGGRDKRAKAEKVADVLKKMGVSREWVDCLKRENFFKSSDRLVMTTETEIESLCP</sequence>
<dbReference type="EMBL" id="JSZA02000139">
    <property type="protein sequence ID" value="KHD09719.1"/>
    <property type="molecule type" value="Genomic_DNA"/>
</dbReference>
<keyword evidence="1" id="KW-0812">Transmembrane</keyword>
<reference evidence="2 3" key="1">
    <citation type="journal article" date="2016" name="Front. Microbiol.">
        <title>Single-Cell (Meta-)Genomics of a Dimorphic Candidatus Thiomargarita nelsonii Reveals Genomic Plasticity.</title>
        <authorList>
            <person name="Flood B.E."/>
            <person name="Fliss P."/>
            <person name="Jones D.S."/>
            <person name="Dick G.J."/>
            <person name="Jain S."/>
            <person name="Kaster A.K."/>
            <person name="Winkel M."/>
            <person name="Mussmann M."/>
            <person name="Bailey J."/>
        </authorList>
    </citation>
    <scope>NUCLEOTIDE SEQUENCE [LARGE SCALE GENOMIC DNA]</scope>
    <source>
        <strain evidence="2">Hydrate Ridge</strain>
    </source>
</reference>
<evidence type="ECO:0000313" key="2">
    <source>
        <dbReference type="EMBL" id="KHD09719.1"/>
    </source>
</evidence>
<dbReference type="Proteomes" id="UP000030428">
    <property type="component" value="Unassembled WGS sequence"/>
</dbReference>
<keyword evidence="1" id="KW-1133">Transmembrane helix</keyword>